<evidence type="ECO:0000313" key="1">
    <source>
        <dbReference type="EMBL" id="GFY07748.1"/>
    </source>
</evidence>
<organism evidence="1 2">
    <name type="scientific">Trichonephila clavipes</name>
    <name type="common">Golden silk orbweaver</name>
    <name type="synonym">Nephila clavipes</name>
    <dbReference type="NCBI Taxonomy" id="2585209"/>
    <lineage>
        <taxon>Eukaryota</taxon>
        <taxon>Metazoa</taxon>
        <taxon>Ecdysozoa</taxon>
        <taxon>Arthropoda</taxon>
        <taxon>Chelicerata</taxon>
        <taxon>Arachnida</taxon>
        <taxon>Araneae</taxon>
        <taxon>Araneomorphae</taxon>
        <taxon>Entelegynae</taxon>
        <taxon>Araneoidea</taxon>
        <taxon>Nephilidae</taxon>
        <taxon>Trichonephila</taxon>
    </lineage>
</organism>
<proteinExistence type="predicted"/>
<sequence length="85" mass="9708">MITSQSLHIYFSNMGWRRASKDVRIKTGGLPHFNDGIINGEFIRIYSFIVPKTFIYDGLYGRNCGYCEHIKDGFCFNGATSTQKC</sequence>
<accession>A0A8X6VH91</accession>
<reference evidence="1" key="1">
    <citation type="submission" date="2020-08" db="EMBL/GenBank/DDBJ databases">
        <title>Multicomponent nature underlies the extraordinary mechanical properties of spider dragline silk.</title>
        <authorList>
            <person name="Kono N."/>
            <person name="Nakamura H."/>
            <person name="Mori M."/>
            <person name="Yoshida Y."/>
            <person name="Ohtoshi R."/>
            <person name="Malay A.D."/>
            <person name="Moran D.A.P."/>
            <person name="Tomita M."/>
            <person name="Numata K."/>
            <person name="Arakawa K."/>
        </authorList>
    </citation>
    <scope>NUCLEOTIDE SEQUENCE</scope>
</reference>
<evidence type="ECO:0000313" key="2">
    <source>
        <dbReference type="Proteomes" id="UP000887159"/>
    </source>
</evidence>
<keyword evidence="2" id="KW-1185">Reference proteome</keyword>
<dbReference type="AlphaFoldDB" id="A0A8X6VH91"/>
<comment type="caution">
    <text evidence="1">The sequence shown here is derived from an EMBL/GenBank/DDBJ whole genome shotgun (WGS) entry which is preliminary data.</text>
</comment>
<name>A0A8X6VH91_TRICX</name>
<protein>
    <submittedName>
        <fullName evidence="1">Uncharacterized protein</fullName>
    </submittedName>
</protein>
<dbReference type="EMBL" id="BMAU01021277">
    <property type="protein sequence ID" value="GFY07748.1"/>
    <property type="molecule type" value="Genomic_DNA"/>
</dbReference>
<gene>
    <name evidence="1" type="ORF">TNCV_4133451</name>
</gene>
<dbReference type="Proteomes" id="UP000887159">
    <property type="component" value="Unassembled WGS sequence"/>
</dbReference>